<evidence type="ECO:0000313" key="1">
    <source>
        <dbReference type="EMBL" id="WNO29751.1"/>
    </source>
</evidence>
<proteinExistence type="predicted"/>
<accession>A0AA96KRP2</accession>
<dbReference type="EMBL" id="OQ884030">
    <property type="protein sequence ID" value="WNO29751.1"/>
    <property type="molecule type" value="Genomic_DNA"/>
</dbReference>
<name>A0AA96KRP2_9CAUD</name>
<organism evidence="1">
    <name type="scientific">Bacillus phage SDFMU_Pbc</name>
    <dbReference type="NCBI Taxonomy" id="3076135"/>
    <lineage>
        <taxon>Viruses</taxon>
        <taxon>Duplodnaviria</taxon>
        <taxon>Heunggongvirae</taxon>
        <taxon>Uroviricota</taxon>
        <taxon>Caudoviricetes</taxon>
        <taxon>Herelleviridae</taxon>
        <taxon>Bastillevirinae</taxon>
        <taxon>Agatevirus</taxon>
        <taxon>Agatevirus agate</taxon>
    </lineage>
</organism>
<sequence length="70" mass="8654">MEKFRTVNQLMFQLKEDGYKFQYANNDNTYTYWDYYGRIAIVNLQERTIQYKETTQQEMVSDMFDRAIKE</sequence>
<reference evidence="1" key="1">
    <citation type="submission" date="2023-04" db="EMBL/GenBank/DDBJ databases">
        <authorList>
            <person name="Zhang X."/>
        </authorList>
    </citation>
    <scope>NUCLEOTIDE SEQUENCE</scope>
</reference>
<protein>
    <submittedName>
        <fullName evidence="1">Uncharacterized protein</fullName>
    </submittedName>
</protein>